<dbReference type="InterPro" id="IPR013783">
    <property type="entry name" value="Ig-like_fold"/>
</dbReference>
<dbReference type="Pfam" id="PF13927">
    <property type="entry name" value="Ig_3"/>
    <property type="match status" value="1"/>
</dbReference>
<evidence type="ECO:0000256" key="1">
    <source>
        <dbReference type="ARBA" id="ARBA00022737"/>
    </source>
</evidence>
<dbReference type="PANTHER" id="PTHR44170">
    <property type="entry name" value="PROTEIN SIDEKICK"/>
    <property type="match status" value="1"/>
</dbReference>
<evidence type="ECO:0000256" key="2">
    <source>
        <dbReference type="ARBA" id="ARBA00023157"/>
    </source>
</evidence>
<feature type="domain" description="Ig-like" evidence="5">
    <location>
        <begin position="54"/>
        <end position="133"/>
    </location>
</feature>
<dbReference type="Gene3D" id="2.60.40.10">
    <property type="entry name" value="Immunoglobulins"/>
    <property type="match status" value="1"/>
</dbReference>
<dbReference type="EMBL" id="JBBUTF010000024">
    <property type="protein sequence ID" value="MEK8028460.1"/>
    <property type="molecule type" value="Genomic_DNA"/>
</dbReference>
<sequence>MPRVRSARVFRAALLSLSLAVGLSGCGGGGSSASGTASSGNGDGGGSSSTVTAPAITTQPASASVVAGAAVSFSVVASGSGLSYQWLKDGVTLASATGASLSLSAVSTADAGSYTVTVSNSAGAVTSSAAVLTVSAASSSDSGGSSTSSGSTTTTTSSETWNIGTGANAADLHEGLSFRRIAIALDTLAVSSSDGTLSVGASSATSSGSSRSITLDGSTVVTITEDSLGLTIEAALPAGTLPEFALSGSYGRTVTVLSSGAYKLALEGVTIASANGPALNLQSKQRAFVTLSGSNSLGDTSSYSARTLADGTAMDLKAAFFGEGPIVLSGSGSLAVTSAAKHALASDAHVRLRSGSLTLAATKKDGLRANNAVVIDGGTLAITTPAGKGLKVEGKEDTVQPLGFIAINGGTVTITSHDKAITASWESAEDGSTTTLADDPDPRVTLNGGTITIVTTGTPYEDTNTADGDSSLSPEGIEAKSVLTINGGNIDVRSTDDALNAGSAIVINGGRIHAAASANDAIDSNGTLSITGGVVVALGANGAEGGLDCDSNTFTITGGTFIGAGGRNSTPTRSVTTQNTVILRSLTAQSYTLRDASGQAAFSFTLPKASSSVLVGAAAITTGSSYSLVAGGTLASQGENFNGLILSPGTHSGGTVQSTFTVSSTVMQP</sequence>
<dbReference type="InterPro" id="IPR007110">
    <property type="entry name" value="Ig-like_dom"/>
</dbReference>
<keyword evidence="7" id="KW-1185">Reference proteome</keyword>
<reference evidence="6 7" key="1">
    <citation type="submission" date="2024-04" db="EMBL/GenBank/DDBJ databases">
        <title>Novel species of the genus Ideonella isolated from streams.</title>
        <authorList>
            <person name="Lu H."/>
        </authorList>
    </citation>
    <scope>NUCLEOTIDE SEQUENCE [LARGE SCALE GENOMIC DNA]</scope>
    <source>
        <strain evidence="6 7">BYS139W</strain>
    </source>
</reference>
<evidence type="ECO:0000259" key="5">
    <source>
        <dbReference type="PROSITE" id="PS50835"/>
    </source>
</evidence>
<evidence type="ECO:0000256" key="4">
    <source>
        <dbReference type="SAM" id="SignalP"/>
    </source>
</evidence>
<dbReference type="PROSITE" id="PS51257">
    <property type="entry name" value="PROKAR_LIPOPROTEIN"/>
    <property type="match status" value="1"/>
</dbReference>
<feature type="region of interest" description="Disordered" evidence="3">
    <location>
        <begin position="137"/>
        <end position="163"/>
    </location>
</feature>
<dbReference type="SUPFAM" id="SSF48726">
    <property type="entry name" value="Immunoglobulin"/>
    <property type="match status" value="1"/>
</dbReference>
<keyword evidence="4" id="KW-0732">Signal</keyword>
<dbReference type="InterPro" id="IPR036179">
    <property type="entry name" value="Ig-like_dom_sf"/>
</dbReference>
<dbReference type="RefSeq" id="WP_341376244.1">
    <property type="nucleotide sequence ID" value="NZ_JBBUTF010000024.1"/>
</dbReference>
<evidence type="ECO:0000313" key="7">
    <source>
        <dbReference type="Proteomes" id="UP001368500"/>
    </source>
</evidence>
<organism evidence="6 7">
    <name type="scientific">Pseudaquabacterium rugosum</name>
    <dbReference type="NCBI Taxonomy" id="2984194"/>
    <lineage>
        <taxon>Bacteria</taxon>
        <taxon>Pseudomonadati</taxon>
        <taxon>Pseudomonadota</taxon>
        <taxon>Betaproteobacteria</taxon>
        <taxon>Burkholderiales</taxon>
        <taxon>Sphaerotilaceae</taxon>
        <taxon>Pseudaquabacterium</taxon>
    </lineage>
</organism>
<keyword evidence="1" id="KW-0677">Repeat</keyword>
<evidence type="ECO:0000313" key="6">
    <source>
        <dbReference type="EMBL" id="MEK8028460.1"/>
    </source>
</evidence>
<name>A0ABU9BIH6_9BURK</name>
<evidence type="ECO:0000256" key="3">
    <source>
        <dbReference type="SAM" id="MobiDB-lite"/>
    </source>
</evidence>
<feature type="chain" id="PRO_5046827773" evidence="4">
    <location>
        <begin position="21"/>
        <end position="669"/>
    </location>
</feature>
<feature type="signal peptide" evidence="4">
    <location>
        <begin position="1"/>
        <end position="20"/>
    </location>
</feature>
<protein>
    <submittedName>
        <fullName evidence="6">Carbohydrate-binding domain-containing protein</fullName>
    </submittedName>
</protein>
<dbReference type="Pfam" id="PF14262">
    <property type="entry name" value="Cthe_2159"/>
    <property type="match status" value="1"/>
</dbReference>
<dbReference type="SMART" id="SM00409">
    <property type="entry name" value="IG"/>
    <property type="match status" value="1"/>
</dbReference>
<comment type="caution">
    <text evidence="6">The sequence shown here is derived from an EMBL/GenBank/DDBJ whole genome shotgun (WGS) entry which is preliminary data.</text>
</comment>
<feature type="region of interest" description="Disordered" evidence="3">
    <location>
        <begin position="32"/>
        <end position="53"/>
    </location>
</feature>
<dbReference type="InterPro" id="IPR003599">
    <property type="entry name" value="Ig_sub"/>
</dbReference>
<dbReference type="InterPro" id="IPR025584">
    <property type="entry name" value="Cthe_2159"/>
</dbReference>
<feature type="compositionally biased region" description="Low complexity" evidence="3">
    <location>
        <begin position="137"/>
        <end position="158"/>
    </location>
</feature>
<keyword evidence="2" id="KW-1015">Disulfide bond</keyword>
<dbReference type="PROSITE" id="PS50835">
    <property type="entry name" value="IG_LIKE"/>
    <property type="match status" value="1"/>
</dbReference>
<proteinExistence type="predicted"/>
<gene>
    <name evidence="6" type="ORF">AACH11_21075</name>
</gene>
<dbReference type="Proteomes" id="UP001368500">
    <property type="component" value="Unassembled WGS sequence"/>
</dbReference>
<accession>A0ABU9BIH6</accession>
<dbReference type="PANTHER" id="PTHR44170:SF6">
    <property type="entry name" value="CONTACTIN"/>
    <property type="match status" value="1"/>
</dbReference>